<keyword evidence="3" id="KW-0134">Cell wall</keyword>
<dbReference type="EMBL" id="BTGU01000003">
    <property type="protein sequence ID" value="GMN31614.1"/>
    <property type="molecule type" value="Genomic_DNA"/>
</dbReference>
<keyword evidence="7" id="KW-0472">Membrane</keyword>
<evidence type="ECO:0000256" key="3">
    <source>
        <dbReference type="ARBA" id="ARBA00022512"/>
    </source>
</evidence>
<dbReference type="AlphaFoldDB" id="A0AA88DA70"/>
<evidence type="ECO:0000256" key="8">
    <source>
        <dbReference type="SAM" id="SignalP"/>
    </source>
</evidence>
<protein>
    <recommendedName>
        <fullName evidence="11">Pectin lyase-like superfamily protein</fullName>
    </recommendedName>
</protein>
<keyword evidence="8" id="KW-0732">Signal</keyword>
<dbReference type="SMART" id="SM00710">
    <property type="entry name" value="PbH1"/>
    <property type="match status" value="6"/>
</dbReference>
<dbReference type="Pfam" id="PF00295">
    <property type="entry name" value="Glyco_hydro_28"/>
    <property type="match status" value="1"/>
</dbReference>
<organism evidence="9 10">
    <name type="scientific">Ficus carica</name>
    <name type="common">Common fig</name>
    <dbReference type="NCBI Taxonomy" id="3494"/>
    <lineage>
        <taxon>Eukaryota</taxon>
        <taxon>Viridiplantae</taxon>
        <taxon>Streptophyta</taxon>
        <taxon>Embryophyta</taxon>
        <taxon>Tracheophyta</taxon>
        <taxon>Spermatophyta</taxon>
        <taxon>Magnoliopsida</taxon>
        <taxon>eudicotyledons</taxon>
        <taxon>Gunneridae</taxon>
        <taxon>Pentapetalae</taxon>
        <taxon>rosids</taxon>
        <taxon>fabids</taxon>
        <taxon>Rosales</taxon>
        <taxon>Moraceae</taxon>
        <taxon>Ficeae</taxon>
        <taxon>Ficus</taxon>
    </lineage>
</organism>
<dbReference type="GO" id="GO:0005975">
    <property type="term" value="P:carbohydrate metabolic process"/>
    <property type="evidence" value="ECO:0007669"/>
    <property type="project" value="InterPro"/>
</dbReference>
<comment type="caution">
    <text evidence="9">The sequence shown here is derived from an EMBL/GenBank/DDBJ whole genome shotgun (WGS) entry which is preliminary data.</text>
</comment>
<evidence type="ECO:0008006" key="11">
    <source>
        <dbReference type="Google" id="ProtNLM"/>
    </source>
</evidence>
<evidence type="ECO:0000256" key="1">
    <source>
        <dbReference type="ARBA" id="ARBA00004191"/>
    </source>
</evidence>
<dbReference type="SUPFAM" id="SSF51126">
    <property type="entry name" value="Pectin lyase-like"/>
    <property type="match status" value="1"/>
</dbReference>
<proteinExistence type="inferred from homology"/>
<dbReference type="Gene3D" id="2.160.20.10">
    <property type="entry name" value="Single-stranded right-handed beta-helix, Pectin lyase-like"/>
    <property type="match status" value="1"/>
</dbReference>
<keyword evidence="10" id="KW-1185">Reference proteome</keyword>
<reference evidence="9" key="1">
    <citation type="submission" date="2023-07" db="EMBL/GenBank/DDBJ databases">
        <title>draft genome sequence of fig (Ficus carica).</title>
        <authorList>
            <person name="Takahashi T."/>
            <person name="Nishimura K."/>
        </authorList>
    </citation>
    <scope>NUCLEOTIDE SEQUENCE</scope>
</reference>
<feature type="chain" id="PRO_5041671204" description="Pectin lyase-like superfamily protein" evidence="8">
    <location>
        <begin position="18"/>
        <end position="648"/>
    </location>
</feature>
<evidence type="ECO:0000256" key="4">
    <source>
        <dbReference type="ARBA" id="ARBA00022801"/>
    </source>
</evidence>
<evidence type="ECO:0000256" key="2">
    <source>
        <dbReference type="ARBA" id="ARBA00008834"/>
    </source>
</evidence>
<evidence type="ECO:0000256" key="5">
    <source>
        <dbReference type="ARBA" id="ARBA00023295"/>
    </source>
</evidence>
<comment type="similarity">
    <text evidence="2 6">Belongs to the glycosyl hydrolase 28 family.</text>
</comment>
<feature type="signal peptide" evidence="8">
    <location>
        <begin position="1"/>
        <end position="17"/>
    </location>
</feature>
<keyword evidence="7" id="KW-0812">Transmembrane</keyword>
<evidence type="ECO:0000313" key="10">
    <source>
        <dbReference type="Proteomes" id="UP001187192"/>
    </source>
</evidence>
<dbReference type="InterPro" id="IPR051801">
    <property type="entry name" value="GH28_Enzymes"/>
</dbReference>
<dbReference type="PANTHER" id="PTHR31339:SF3">
    <property type="entry name" value="PECTIN LYASE-LIKE SUPERFAMILY PROTEIN"/>
    <property type="match status" value="1"/>
</dbReference>
<accession>A0AA88DA70</accession>
<dbReference type="InterPro" id="IPR011050">
    <property type="entry name" value="Pectin_lyase_fold/virulence"/>
</dbReference>
<keyword evidence="3" id="KW-0964">Secreted</keyword>
<name>A0AA88DA70_FICCA</name>
<keyword evidence="5 6" id="KW-0326">Glycosidase</keyword>
<dbReference type="PANTHER" id="PTHR31339">
    <property type="entry name" value="PECTIN LYASE-RELATED"/>
    <property type="match status" value="1"/>
</dbReference>
<dbReference type="Proteomes" id="UP001187192">
    <property type="component" value="Unassembled WGS sequence"/>
</dbReference>
<dbReference type="InterPro" id="IPR000743">
    <property type="entry name" value="Glyco_hydro_28"/>
</dbReference>
<dbReference type="InterPro" id="IPR006626">
    <property type="entry name" value="PbH1"/>
</dbReference>
<dbReference type="GO" id="GO:0004650">
    <property type="term" value="F:polygalacturonase activity"/>
    <property type="evidence" value="ECO:0007669"/>
    <property type="project" value="InterPro"/>
</dbReference>
<keyword evidence="7" id="KW-1133">Transmembrane helix</keyword>
<gene>
    <name evidence="9" type="ORF">TIFTF001_003332</name>
</gene>
<feature type="transmembrane region" description="Helical" evidence="7">
    <location>
        <begin position="462"/>
        <end position="495"/>
    </location>
</feature>
<keyword evidence="4 6" id="KW-0378">Hydrolase</keyword>
<evidence type="ECO:0000256" key="6">
    <source>
        <dbReference type="RuleBase" id="RU361169"/>
    </source>
</evidence>
<comment type="subcellular location">
    <subcellularLocation>
        <location evidence="1">Secreted</location>
        <location evidence="1">Cell wall</location>
    </subcellularLocation>
</comment>
<evidence type="ECO:0000313" key="9">
    <source>
        <dbReference type="EMBL" id="GMN31614.1"/>
    </source>
</evidence>
<sequence>MLRFAVSILLFLAAAAAVGPSQSAAEVVTCSGIVPMKYRNDKISIADFGGVGDGVTVNTKAFREAIYRIEHLRRRGGTLLYIPPGVYLTESFNLTSHLTLYLARGAVIKATQDTSSWPLIAPLPSYGRGRELPGGRYMSFIHGDGVRDVIITGENGTIDGQGDIWWNMWRQRTLQFTRPNLIEFVNSRNIIISNVVFRDSPFWNIHPVYCSNVVVRYVTILAPYDSPNTDGVDPDSSSNVCIEDSYISTGDDLVAVKSGWDQYGIAYGRRSTGITVRRVTGSSPFAGIAIGSEASGGVQNVLAEHINLYNMGVGIHIKTNIGRGGIIRNITMSDIYIENARKGIKISGNVGDHPDGGFNPNALPIVKDIKIKDVWGVGVLQAGLIQGIKGSPFTGICLSNVHLPGTSGPRTQPWQCSDVLGASVQSSPIIKRFTLQNRDDIPSRRASSEVVHELPETLQKGVLVLMLVLMMVVVAVVVAVAVAVAVAVVVVAVVGPLDLVAVPEREPRLHVADLDPPGGDLAHSVAEPRIGAKPISAGQDHVVAEGDEIAIGVGPSRAPRLEVLAAAAAVAERQREGTPREVAVDGTKTDQRQRNGVVFFDYLELEWEFRHRLPVGLRFLGGKGDTIGGCGDFMVVSFRQNLCTDGVV</sequence>
<evidence type="ECO:0000256" key="7">
    <source>
        <dbReference type="SAM" id="Phobius"/>
    </source>
</evidence>
<dbReference type="InterPro" id="IPR012334">
    <property type="entry name" value="Pectin_lyas_fold"/>
</dbReference>